<evidence type="ECO:0000313" key="2">
    <source>
        <dbReference type="Proteomes" id="UP000318288"/>
    </source>
</evidence>
<accession>A0A5C6ESY0</accession>
<organism evidence="1 2">
    <name type="scientific">Rubripirellula tenax</name>
    <dbReference type="NCBI Taxonomy" id="2528015"/>
    <lineage>
        <taxon>Bacteria</taxon>
        <taxon>Pseudomonadati</taxon>
        <taxon>Planctomycetota</taxon>
        <taxon>Planctomycetia</taxon>
        <taxon>Pirellulales</taxon>
        <taxon>Pirellulaceae</taxon>
        <taxon>Rubripirellula</taxon>
    </lineage>
</organism>
<protein>
    <submittedName>
        <fullName evidence="1">Uncharacterized protein</fullName>
    </submittedName>
</protein>
<evidence type="ECO:0000313" key="1">
    <source>
        <dbReference type="EMBL" id="TWU50696.1"/>
    </source>
</evidence>
<dbReference type="Proteomes" id="UP000318288">
    <property type="component" value="Unassembled WGS sequence"/>
</dbReference>
<comment type="caution">
    <text evidence="1">The sequence shown here is derived from an EMBL/GenBank/DDBJ whole genome shotgun (WGS) entry which is preliminary data.</text>
</comment>
<reference evidence="1 2" key="1">
    <citation type="submission" date="2019-02" db="EMBL/GenBank/DDBJ databases">
        <title>Deep-cultivation of Planctomycetes and their phenomic and genomic characterization uncovers novel biology.</title>
        <authorList>
            <person name="Wiegand S."/>
            <person name="Jogler M."/>
            <person name="Boedeker C."/>
            <person name="Pinto D."/>
            <person name="Vollmers J."/>
            <person name="Rivas-Marin E."/>
            <person name="Kohn T."/>
            <person name="Peeters S.H."/>
            <person name="Heuer A."/>
            <person name="Rast P."/>
            <person name="Oberbeckmann S."/>
            <person name="Bunk B."/>
            <person name="Jeske O."/>
            <person name="Meyerdierks A."/>
            <person name="Storesund J.E."/>
            <person name="Kallscheuer N."/>
            <person name="Luecker S."/>
            <person name="Lage O.M."/>
            <person name="Pohl T."/>
            <person name="Merkel B.J."/>
            <person name="Hornburger P."/>
            <person name="Mueller R.-W."/>
            <person name="Bruemmer F."/>
            <person name="Labrenz M."/>
            <person name="Spormann A.M."/>
            <person name="Op Den Camp H."/>
            <person name="Overmann J."/>
            <person name="Amann R."/>
            <person name="Jetten M.S.M."/>
            <person name="Mascher T."/>
            <person name="Medema M.H."/>
            <person name="Devos D.P."/>
            <person name="Kaster A.-K."/>
            <person name="Ovreas L."/>
            <person name="Rohde M."/>
            <person name="Galperin M.Y."/>
            <person name="Jogler C."/>
        </authorList>
    </citation>
    <scope>NUCLEOTIDE SEQUENCE [LARGE SCALE GENOMIC DNA]</scope>
    <source>
        <strain evidence="1 2">Poly51</strain>
    </source>
</reference>
<dbReference type="EMBL" id="SJPW01000005">
    <property type="protein sequence ID" value="TWU50696.1"/>
    <property type="molecule type" value="Genomic_DNA"/>
</dbReference>
<keyword evidence="2" id="KW-1185">Reference proteome</keyword>
<gene>
    <name evidence="1" type="ORF">Poly51_39890</name>
</gene>
<sequence length="120" mass="13032">MRARVAKHGRCAEGLSVKTMLGDRPTQNQAGIMRNERLVVVGLLFVENRTNGFRIRNIRGNCEHPAIRGSHCSNNVDRGVVAIRCCATVPACGAHEKERVSISWASVKQVLSAAKVTPAV</sequence>
<name>A0A5C6ESY0_9BACT</name>
<proteinExistence type="predicted"/>
<dbReference type="AlphaFoldDB" id="A0A5C6ESY0"/>